<keyword evidence="4" id="KW-1185">Reference proteome</keyword>
<accession>F2UR41</accession>
<dbReference type="Proteomes" id="UP000007799">
    <property type="component" value="Unassembled WGS sequence"/>
</dbReference>
<feature type="compositionally biased region" description="Low complexity" evidence="2">
    <location>
        <begin position="546"/>
        <end position="557"/>
    </location>
</feature>
<dbReference type="GeneID" id="16068950"/>
<feature type="region of interest" description="Disordered" evidence="2">
    <location>
        <begin position="513"/>
        <end position="807"/>
    </location>
</feature>
<dbReference type="InParanoid" id="F2UR41"/>
<dbReference type="KEGG" id="sre:PTSG_13033"/>
<organism evidence="4">
    <name type="scientific">Salpingoeca rosetta (strain ATCC 50818 / BSB-021)</name>
    <dbReference type="NCBI Taxonomy" id="946362"/>
    <lineage>
        <taxon>Eukaryota</taxon>
        <taxon>Choanoflagellata</taxon>
        <taxon>Craspedida</taxon>
        <taxon>Salpingoecidae</taxon>
        <taxon>Salpingoeca</taxon>
    </lineage>
</organism>
<dbReference type="AlphaFoldDB" id="F2UR41"/>
<feature type="compositionally biased region" description="Basic and acidic residues" evidence="2">
    <location>
        <begin position="606"/>
        <end position="619"/>
    </location>
</feature>
<name>F2UR41_SALR5</name>
<feature type="compositionally biased region" description="Low complexity" evidence="2">
    <location>
        <begin position="346"/>
        <end position="367"/>
    </location>
</feature>
<protein>
    <submittedName>
        <fullName evidence="3">Uncharacterized protein</fullName>
    </submittedName>
</protein>
<feature type="compositionally biased region" description="Acidic residues" evidence="2">
    <location>
        <begin position="742"/>
        <end position="757"/>
    </location>
</feature>
<evidence type="ECO:0000313" key="3">
    <source>
        <dbReference type="EMBL" id="EGD80096.1"/>
    </source>
</evidence>
<sequence>MHQAERHVHDLKAKAARVDKQRLAARARGDDAKEEQLATQLKELKGEVTQAERVYAHQYKSTEMSKNARVRQVLEGEAQASIEYHHAALVIAESQLHLSRLIPDTPPHLTAAHSYDQGPTRSDLIACQAVRKVHLESLFLHEEETPEHTGDGDSKHSTTPAAQPESQTQTPTTTSSSSTTATTSTTLSSTSSSSSSSTTSLSTLRRQSPLLTFIRPSSSSSRNRSHPLPVRPASCAPSSSLDVVRSDGELVPEGLCLVRPHLDGVSEPGAPLHGSSSLRRAAHASPSFSSSPSLEPPHARTKTFHATTTTATTTTTTTGAGASTTTTSGSGVSSSSTSRGVHHLRANTVAPTTTTTTTAAAAAAARASARRQGHAHASHAHVHGASDQHHTTTHMYDNAVAQERVYLQPSRPPPPRPTLVTGVGTIVTPGSGTTTQHSSTQGTRPPVVSGDYALANNVTSGAWSIASDSSFDAETAAASATTTMTTTAAAMTAATTSRTAGWVPRSYVELTESNARRRRQNAFDSATEGTPPIPPPRPSVSRMQDATATTTGSSASSVLYYGERKHGGGGGDDGGSDDVGGVTTTARPPEEKEEEEDAADDDEGDDGNRIESDDLRDGCSHSSTAAKARPPARPPVPRPRPRPGRTHTNTKTSNAGDGVGNGDGGGGGGTNGHSVALRRGGGGGGGGGGIGGRVRGEASFSSESLRTSKRYVAILDPSSSDDDDDDDGGVGDVNGSSAGDYDRDDDDRDDAADDDDGGEGKTRGSADSDAARLLDAVVTRGDTHARRQRRQQQRTMVGEDEHTSSES</sequence>
<dbReference type="RefSeq" id="XP_004988421.1">
    <property type="nucleotide sequence ID" value="XM_004988364.1"/>
</dbReference>
<feature type="compositionally biased region" description="Gly residues" evidence="2">
    <location>
        <begin position="679"/>
        <end position="693"/>
    </location>
</feature>
<feature type="compositionally biased region" description="Basic residues" evidence="2">
    <location>
        <begin position="368"/>
        <end position="382"/>
    </location>
</feature>
<feature type="region of interest" description="Disordered" evidence="2">
    <location>
        <begin position="142"/>
        <end position="240"/>
    </location>
</feature>
<dbReference type="EMBL" id="GL832990">
    <property type="protein sequence ID" value="EGD80096.1"/>
    <property type="molecule type" value="Genomic_DNA"/>
</dbReference>
<gene>
    <name evidence="3" type="ORF">PTSG_13033</name>
</gene>
<dbReference type="OMA" id="TPENCIN"/>
<reference evidence="3" key="1">
    <citation type="submission" date="2009-08" db="EMBL/GenBank/DDBJ databases">
        <title>Annotation of Salpingoeca rosetta.</title>
        <authorList>
            <consortium name="The Broad Institute Genome Sequencing Platform"/>
            <person name="Russ C."/>
            <person name="Cuomo C."/>
            <person name="Burger G."/>
            <person name="Gray M.W."/>
            <person name="Holland P.W.H."/>
            <person name="King N."/>
            <person name="Lang F.B.F."/>
            <person name="Roger A.J."/>
            <person name="Ruiz-Trillo I."/>
            <person name="Young S.K."/>
            <person name="Zeng Q."/>
            <person name="Gargeya S."/>
            <person name="Alvarado L."/>
            <person name="Berlin A."/>
            <person name="Chapman S.B."/>
            <person name="Chen Z."/>
            <person name="Freedman E."/>
            <person name="Gellesch M."/>
            <person name="Goldberg J."/>
            <person name="Griggs A."/>
            <person name="Gujja S."/>
            <person name="Heilman E."/>
            <person name="Heiman D."/>
            <person name="Howarth C."/>
            <person name="Mehta T."/>
            <person name="Neiman D."/>
            <person name="Pearson M."/>
            <person name="Roberts A."/>
            <person name="Saif S."/>
            <person name="Shea T."/>
            <person name="Shenoy N."/>
            <person name="Sisk P."/>
            <person name="Stolte C."/>
            <person name="Sykes S."/>
            <person name="White J."/>
            <person name="Yandava C."/>
            <person name="Haas B."/>
            <person name="Nusbaum C."/>
            <person name="Birren B."/>
        </authorList>
    </citation>
    <scope>NUCLEOTIDE SEQUENCE [LARGE SCALE GENOMIC DNA]</scope>
    <source>
        <strain evidence="3">ATCC 50818</strain>
    </source>
</reference>
<evidence type="ECO:0000313" key="4">
    <source>
        <dbReference type="Proteomes" id="UP000007799"/>
    </source>
</evidence>
<feature type="region of interest" description="Disordered" evidence="2">
    <location>
        <begin position="267"/>
        <end position="391"/>
    </location>
</feature>
<feature type="compositionally biased region" description="Acidic residues" evidence="2">
    <location>
        <begin position="719"/>
        <end position="729"/>
    </location>
</feature>
<feature type="compositionally biased region" description="Low complexity" evidence="2">
    <location>
        <begin position="158"/>
        <end position="204"/>
    </location>
</feature>
<evidence type="ECO:0000256" key="1">
    <source>
        <dbReference type="SAM" id="Coils"/>
    </source>
</evidence>
<feature type="compositionally biased region" description="Basic and acidic residues" evidence="2">
    <location>
        <begin position="758"/>
        <end position="772"/>
    </location>
</feature>
<feature type="compositionally biased region" description="Low complexity" evidence="2">
    <location>
        <begin position="306"/>
        <end position="338"/>
    </location>
</feature>
<feature type="compositionally biased region" description="Gly residues" evidence="2">
    <location>
        <begin position="657"/>
        <end position="671"/>
    </location>
</feature>
<feature type="compositionally biased region" description="Polar residues" evidence="2">
    <location>
        <begin position="646"/>
        <end position="655"/>
    </location>
</feature>
<dbReference type="InterPro" id="IPR027267">
    <property type="entry name" value="AH/BAR_dom_sf"/>
</dbReference>
<dbReference type="Gene3D" id="1.20.1270.60">
    <property type="entry name" value="Arfaptin homology (AH) domain/BAR domain"/>
    <property type="match status" value="1"/>
</dbReference>
<keyword evidence="1" id="KW-0175">Coiled coil</keyword>
<feature type="coiled-coil region" evidence="1">
    <location>
        <begin position="1"/>
        <end position="54"/>
    </location>
</feature>
<feature type="compositionally biased region" description="Acidic residues" evidence="2">
    <location>
        <begin position="591"/>
        <end position="605"/>
    </location>
</feature>
<proteinExistence type="predicted"/>
<evidence type="ECO:0000256" key="2">
    <source>
        <dbReference type="SAM" id="MobiDB-lite"/>
    </source>
</evidence>
<feature type="compositionally biased region" description="Basic and acidic residues" evidence="2">
    <location>
        <begin position="797"/>
        <end position="807"/>
    </location>
</feature>
<feature type="compositionally biased region" description="Basic and acidic residues" evidence="2">
    <location>
        <begin position="142"/>
        <end position="156"/>
    </location>
</feature>